<accession>A0A417YVE0</accession>
<dbReference type="RefSeq" id="WP_118920614.1">
    <property type="nucleotide sequence ID" value="NZ_QWEG01000005.1"/>
</dbReference>
<reference evidence="2 3" key="1">
    <citation type="journal article" date="2017" name="Int. J. Syst. Evol. Microbiol.">
        <title>Bacillus notoginsengisoli sp. nov., a novel bacterium isolated from the rhizosphere of Panax notoginseng.</title>
        <authorList>
            <person name="Zhang M.Y."/>
            <person name="Cheng J."/>
            <person name="Cai Y."/>
            <person name="Zhang T.Y."/>
            <person name="Wu Y.Y."/>
            <person name="Manikprabhu D."/>
            <person name="Li W.J."/>
            <person name="Zhang Y.X."/>
        </authorList>
    </citation>
    <scope>NUCLEOTIDE SEQUENCE [LARGE SCALE GENOMIC DNA]</scope>
    <source>
        <strain evidence="2 3">JCM 30743</strain>
    </source>
</reference>
<name>A0A417YVE0_9BACI</name>
<dbReference type="OrthoDB" id="2449131at2"/>
<dbReference type="EMBL" id="QWEG01000005">
    <property type="protein sequence ID" value="RHW41240.1"/>
    <property type="molecule type" value="Genomic_DNA"/>
</dbReference>
<comment type="caution">
    <text evidence="2">The sequence shown here is derived from an EMBL/GenBank/DDBJ whole genome shotgun (WGS) entry which is preliminary data.</text>
</comment>
<gene>
    <name evidence="2" type="ORF">D1B31_09930</name>
</gene>
<keyword evidence="1" id="KW-0732">Signal</keyword>
<dbReference type="AlphaFoldDB" id="A0A417YVE0"/>
<evidence type="ECO:0000256" key="1">
    <source>
        <dbReference type="SAM" id="SignalP"/>
    </source>
</evidence>
<evidence type="ECO:0000313" key="2">
    <source>
        <dbReference type="EMBL" id="RHW41240.1"/>
    </source>
</evidence>
<sequence>MRKTLKVAWLFFALLLLNGCMYPSGELAKNQIPYEEQLKSVQAAVESFQKDNGGILPIKTKEAETPIYEKYVIDFSRISPRYLQEPPGNAFENGGVFQYVLIDVETKPTVKLLDLRVADQIRDIKMRIRANGYPPYKEKLADNVYTINFSSLGYKEPPHVVSPYTQQNLSFVVSGNAEVYVDYRSDLYQVLKKSTRKFKEGEDIRLVLMDESMFVPGYSLPYTIDNNGEPVFLKKQ</sequence>
<feature type="chain" id="PRO_5038569216" description="DUF3939 domain-containing protein" evidence="1">
    <location>
        <begin position="29"/>
        <end position="236"/>
    </location>
</feature>
<proteinExistence type="predicted"/>
<evidence type="ECO:0008006" key="4">
    <source>
        <dbReference type="Google" id="ProtNLM"/>
    </source>
</evidence>
<organism evidence="2 3">
    <name type="scientific">Neobacillus notoginsengisoli</name>
    <dbReference type="NCBI Taxonomy" id="1578198"/>
    <lineage>
        <taxon>Bacteria</taxon>
        <taxon>Bacillati</taxon>
        <taxon>Bacillota</taxon>
        <taxon>Bacilli</taxon>
        <taxon>Bacillales</taxon>
        <taxon>Bacillaceae</taxon>
        <taxon>Neobacillus</taxon>
    </lineage>
</organism>
<keyword evidence="3" id="KW-1185">Reference proteome</keyword>
<evidence type="ECO:0000313" key="3">
    <source>
        <dbReference type="Proteomes" id="UP000284416"/>
    </source>
</evidence>
<protein>
    <recommendedName>
        <fullName evidence="4">DUF3939 domain-containing protein</fullName>
    </recommendedName>
</protein>
<dbReference type="Proteomes" id="UP000284416">
    <property type="component" value="Unassembled WGS sequence"/>
</dbReference>
<feature type="signal peptide" evidence="1">
    <location>
        <begin position="1"/>
        <end position="28"/>
    </location>
</feature>